<dbReference type="Gene3D" id="1.10.8.60">
    <property type="match status" value="1"/>
</dbReference>
<keyword evidence="3" id="KW-0547">Nucleotide-binding</keyword>
<reference evidence="6 7" key="1">
    <citation type="journal article" date="2017" name="Environ. Microbiol.">
        <title>Decay of the glycolytic pathway and adaptation to intranuclear parasitism within Enterocytozoonidae microsporidia.</title>
        <authorList>
            <person name="Wiredu Boakye D."/>
            <person name="Jaroenlak P."/>
            <person name="Prachumwat A."/>
            <person name="Williams T.A."/>
            <person name="Bateman K.S."/>
            <person name="Itsathitphaisarn O."/>
            <person name="Sritunyalucksana K."/>
            <person name="Paszkiewicz K.H."/>
            <person name="Moore K.A."/>
            <person name="Stentiford G.D."/>
            <person name="Williams B.A."/>
        </authorList>
    </citation>
    <scope>NUCLEOTIDE SEQUENCE [LARGE SCALE GENOMIC DNA]</scope>
    <source>
        <strain evidence="7">canceri</strain>
    </source>
</reference>
<sequence length="341" mass="39227">MDEVDGMSSDRGGVPELVQIIKKSKVPIICICNDRQSLNIRTLANYCVDIKFRKPVANSILPRLKEILKQEGKILPDSVLKEIICACNSDIRFIINTLQKNKDLKDIKNIEMTHKTPQLNIFETATQLFKSHSAERKLDLFFEDFSIMPLFVHENFAKKGFSKKSDLTLQQLAEVSDYISYGDVIDKSIHGTQQNYSLLPYYAVFSALLPTKNSKVVRPDFPSYLGITSSKNGNHRLLINVCSHLKYKDNCEKIRRYYAPIIVNELIKCICKNDTDGALDIIKSYELIKDDFDSLIKILKLTETYKSVPSKNKSTFTREYKKLKRVLPYFINEKVGEFNEE</sequence>
<dbReference type="EMBL" id="LTAI01000209">
    <property type="protein sequence ID" value="ORD99388.1"/>
    <property type="molecule type" value="Genomic_DNA"/>
</dbReference>
<feature type="domain" description="DNA replication factor RFC1 C-terminal" evidence="5">
    <location>
        <begin position="179"/>
        <end position="322"/>
    </location>
</feature>
<organism evidence="6 7">
    <name type="scientific">Hepatospora eriocheir</name>
    <dbReference type="NCBI Taxonomy" id="1081669"/>
    <lineage>
        <taxon>Eukaryota</taxon>
        <taxon>Fungi</taxon>
        <taxon>Fungi incertae sedis</taxon>
        <taxon>Microsporidia</taxon>
        <taxon>Hepatosporidae</taxon>
        <taxon>Hepatospora</taxon>
    </lineage>
</organism>
<evidence type="ECO:0000259" key="5">
    <source>
        <dbReference type="Pfam" id="PF08519"/>
    </source>
</evidence>
<dbReference type="InterPro" id="IPR013725">
    <property type="entry name" value="DNA_replication_fac_RFC1_C"/>
</dbReference>
<evidence type="ECO:0000313" key="7">
    <source>
        <dbReference type="Proteomes" id="UP000192501"/>
    </source>
</evidence>
<evidence type="ECO:0000256" key="4">
    <source>
        <dbReference type="ARBA" id="ARBA00022840"/>
    </source>
</evidence>
<dbReference type="GO" id="GO:0003689">
    <property type="term" value="F:DNA clamp loader activity"/>
    <property type="evidence" value="ECO:0007669"/>
    <property type="project" value="InterPro"/>
</dbReference>
<proteinExistence type="inferred from homology"/>
<dbReference type="GO" id="GO:0005524">
    <property type="term" value="F:ATP binding"/>
    <property type="evidence" value="ECO:0007669"/>
    <property type="project" value="UniProtKB-KW"/>
</dbReference>
<keyword evidence="4" id="KW-0067">ATP-binding</keyword>
<dbReference type="GO" id="GO:0006271">
    <property type="term" value="P:DNA strand elongation involved in DNA replication"/>
    <property type="evidence" value="ECO:0007669"/>
    <property type="project" value="UniProtKB-ARBA"/>
</dbReference>
<dbReference type="GO" id="GO:0003677">
    <property type="term" value="F:DNA binding"/>
    <property type="evidence" value="ECO:0007669"/>
    <property type="project" value="InterPro"/>
</dbReference>
<evidence type="ECO:0000256" key="1">
    <source>
        <dbReference type="ARBA" id="ARBA00006116"/>
    </source>
</evidence>
<dbReference type="GO" id="GO:0005663">
    <property type="term" value="C:DNA replication factor C complex"/>
    <property type="evidence" value="ECO:0007669"/>
    <property type="project" value="InterPro"/>
</dbReference>
<dbReference type="AlphaFoldDB" id="A0A1X0QHY6"/>
<dbReference type="CDD" id="cd18140">
    <property type="entry name" value="HLD_clamp_RFC"/>
    <property type="match status" value="1"/>
</dbReference>
<dbReference type="PANTHER" id="PTHR23389:SF6">
    <property type="entry name" value="REPLICATION FACTOR C SUBUNIT 1"/>
    <property type="match status" value="1"/>
</dbReference>
<protein>
    <submittedName>
        <fullName evidence="6">RFC1</fullName>
    </submittedName>
</protein>
<name>A0A1X0QHY6_9MICR</name>
<dbReference type="Gene3D" id="3.40.50.300">
    <property type="entry name" value="P-loop containing nucleotide triphosphate hydrolases"/>
    <property type="match status" value="1"/>
</dbReference>
<keyword evidence="2" id="KW-0235">DNA replication</keyword>
<dbReference type="Gene3D" id="1.20.272.10">
    <property type="match status" value="1"/>
</dbReference>
<dbReference type="InterPro" id="IPR027417">
    <property type="entry name" value="P-loop_NTPase"/>
</dbReference>
<evidence type="ECO:0000313" key="6">
    <source>
        <dbReference type="EMBL" id="ORD99388.1"/>
    </source>
</evidence>
<dbReference type="GO" id="GO:0005634">
    <property type="term" value="C:nucleus"/>
    <property type="evidence" value="ECO:0007669"/>
    <property type="project" value="TreeGrafter"/>
</dbReference>
<dbReference type="Pfam" id="PF08519">
    <property type="entry name" value="RFC1"/>
    <property type="match status" value="1"/>
</dbReference>
<dbReference type="InterPro" id="IPR008921">
    <property type="entry name" value="DNA_pol3_clamp-load_cplx_C"/>
</dbReference>
<dbReference type="SUPFAM" id="SSF48019">
    <property type="entry name" value="post-AAA+ oligomerization domain-like"/>
    <property type="match status" value="1"/>
</dbReference>
<evidence type="ECO:0000256" key="2">
    <source>
        <dbReference type="ARBA" id="ARBA00022705"/>
    </source>
</evidence>
<evidence type="ECO:0000256" key="3">
    <source>
        <dbReference type="ARBA" id="ARBA00022741"/>
    </source>
</evidence>
<comment type="caution">
    <text evidence="6">The sequence shown here is derived from an EMBL/GenBank/DDBJ whole genome shotgun (WGS) entry which is preliminary data.</text>
</comment>
<dbReference type="InterPro" id="IPR047854">
    <property type="entry name" value="RFC_lid"/>
</dbReference>
<dbReference type="VEuPathDB" id="MicrosporidiaDB:HERIO_2306"/>
<dbReference type="SUPFAM" id="SSF52540">
    <property type="entry name" value="P-loop containing nucleoside triphosphate hydrolases"/>
    <property type="match status" value="1"/>
</dbReference>
<comment type="similarity">
    <text evidence="1">Belongs to the activator 1 large subunit family.</text>
</comment>
<dbReference type="Proteomes" id="UP000192501">
    <property type="component" value="Unassembled WGS sequence"/>
</dbReference>
<gene>
    <name evidence="6" type="primary">RFC1</name>
    <name evidence="6" type="ORF">A0H76_935</name>
</gene>
<dbReference type="PANTHER" id="PTHR23389">
    <property type="entry name" value="CHROMOSOME TRANSMISSION FIDELITY FACTOR 18"/>
    <property type="match status" value="1"/>
</dbReference>
<dbReference type="VEuPathDB" id="MicrosporidiaDB:A0H76_935"/>
<accession>A0A1X0QHY6</accession>